<reference evidence="2" key="1">
    <citation type="submission" date="2010-02" db="EMBL/GenBank/DDBJ databases">
        <title>Sequencing and annotation of the Blastocystis hominis genome.</title>
        <authorList>
            <person name="Wincker P."/>
        </authorList>
    </citation>
    <scope>NUCLEOTIDE SEQUENCE</scope>
    <source>
        <strain evidence="2">Singapore isolate B</strain>
    </source>
</reference>
<evidence type="ECO:0000313" key="2">
    <source>
        <dbReference type="EMBL" id="CBK21539.2"/>
    </source>
</evidence>
<dbReference type="InParanoid" id="D8M0F0"/>
<gene>
    <name evidence="2" type="ORF">GSBLH_T00006311001</name>
</gene>
<keyword evidence="3" id="KW-1185">Reference proteome</keyword>
<protein>
    <submittedName>
        <fullName evidence="2">Uncharacterized protein</fullName>
    </submittedName>
</protein>
<name>D8M0F0_BLAHO</name>
<dbReference type="EMBL" id="FN668643">
    <property type="protein sequence ID" value="CBK21539.2"/>
    <property type="molecule type" value="Genomic_DNA"/>
</dbReference>
<accession>D8M0F0</accession>
<keyword evidence="1" id="KW-0175">Coiled coil</keyword>
<evidence type="ECO:0000256" key="1">
    <source>
        <dbReference type="SAM" id="Coils"/>
    </source>
</evidence>
<organism evidence="2">
    <name type="scientific">Blastocystis hominis</name>
    <dbReference type="NCBI Taxonomy" id="12968"/>
    <lineage>
        <taxon>Eukaryota</taxon>
        <taxon>Sar</taxon>
        <taxon>Stramenopiles</taxon>
        <taxon>Bigyra</taxon>
        <taxon>Opalozoa</taxon>
        <taxon>Opalinata</taxon>
        <taxon>Blastocystidae</taxon>
        <taxon>Blastocystis</taxon>
    </lineage>
</organism>
<sequence>MEQQIDRIYGLLATLQEGMSVVRPMVEAEHQKLLAISKSSSVFVNLSSTNLDDIAVINAENTTTQMQLQKMQRDLELKENEVAILKDERQNYLIERDQLNDILQILSEDYASLENEIRNKEQLQEQIYHLNEIILERNNVISQLQIENSRIRAENSELLKEIAEAIQVDEDNTIDDSS</sequence>
<evidence type="ECO:0000313" key="3">
    <source>
        <dbReference type="Proteomes" id="UP000008312"/>
    </source>
</evidence>
<dbReference type="RefSeq" id="XP_012895587.1">
    <property type="nucleotide sequence ID" value="XM_013040133.1"/>
</dbReference>
<dbReference type="OrthoDB" id="205708at2759"/>
<feature type="coiled-coil region" evidence="1">
    <location>
        <begin position="61"/>
        <end position="168"/>
    </location>
</feature>
<dbReference type="GeneID" id="24922436"/>
<proteinExistence type="predicted"/>
<dbReference type="AlphaFoldDB" id="D8M0F0"/>
<dbReference type="Proteomes" id="UP000008312">
    <property type="component" value="Unassembled WGS sequence"/>
</dbReference>